<feature type="region of interest" description="Disordered" evidence="1">
    <location>
        <begin position="1"/>
        <end position="35"/>
    </location>
</feature>
<accession>A0A6A6QV69</accession>
<organism evidence="2 3">
    <name type="scientific">Lophium mytilinum</name>
    <dbReference type="NCBI Taxonomy" id="390894"/>
    <lineage>
        <taxon>Eukaryota</taxon>
        <taxon>Fungi</taxon>
        <taxon>Dikarya</taxon>
        <taxon>Ascomycota</taxon>
        <taxon>Pezizomycotina</taxon>
        <taxon>Dothideomycetes</taxon>
        <taxon>Pleosporomycetidae</taxon>
        <taxon>Mytilinidiales</taxon>
        <taxon>Mytilinidiaceae</taxon>
        <taxon>Lophium</taxon>
    </lineage>
</organism>
<evidence type="ECO:0000313" key="2">
    <source>
        <dbReference type="EMBL" id="KAF2495623.1"/>
    </source>
</evidence>
<protein>
    <submittedName>
        <fullName evidence="2">Uncharacterized protein</fullName>
    </submittedName>
</protein>
<evidence type="ECO:0000256" key="1">
    <source>
        <dbReference type="SAM" id="MobiDB-lite"/>
    </source>
</evidence>
<sequence>MGRRAARRERESPGFARSRRSQEPTSCTVLPQPGRPLPWPVGARGAALSRAVDVGCAPVQDQTLEAIESGRGPGTALGLTSGARFGSGTAAGSVRLRGPAVTPLLIGALAPSCLLCCCTSYHFTTWMAPSACLNHRATRGCQTRNAEALPSLACDDAQFDLSAVPSRCDPANHALGPRQPAGLIDEIEDKDERGEADAWRRWTSDCILCRQYDPMDSVALIIRVLRRTRLLTSMRRPRHHALVAGMQGLLRSHSDGDGYIKLRSALPSYEYCVHKPRPRPNRPTFQELCICPRVEIYCVLRRAETHIYDVAVMTPNSSSSRKLAPRPQVTARTRTQTYKEVLRGISCQANPIVKYRGTGLTIDYCEYRSGR</sequence>
<name>A0A6A6QV69_9PEZI</name>
<reference evidence="2" key="1">
    <citation type="journal article" date="2020" name="Stud. Mycol.">
        <title>101 Dothideomycetes genomes: a test case for predicting lifestyles and emergence of pathogens.</title>
        <authorList>
            <person name="Haridas S."/>
            <person name="Albert R."/>
            <person name="Binder M."/>
            <person name="Bloem J."/>
            <person name="Labutti K."/>
            <person name="Salamov A."/>
            <person name="Andreopoulos B."/>
            <person name="Baker S."/>
            <person name="Barry K."/>
            <person name="Bills G."/>
            <person name="Bluhm B."/>
            <person name="Cannon C."/>
            <person name="Castanera R."/>
            <person name="Culley D."/>
            <person name="Daum C."/>
            <person name="Ezra D."/>
            <person name="Gonzalez J."/>
            <person name="Henrissat B."/>
            <person name="Kuo A."/>
            <person name="Liang C."/>
            <person name="Lipzen A."/>
            <person name="Lutzoni F."/>
            <person name="Magnuson J."/>
            <person name="Mondo S."/>
            <person name="Nolan M."/>
            <person name="Ohm R."/>
            <person name="Pangilinan J."/>
            <person name="Park H.-J."/>
            <person name="Ramirez L."/>
            <person name="Alfaro M."/>
            <person name="Sun H."/>
            <person name="Tritt A."/>
            <person name="Yoshinaga Y."/>
            <person name="Zwiers L.-H."/>
            <person name="Turgeon B."/>
            <person name="Goodwin S."/>
            <person name="Spatafora J."/>
            <person name="Crous P."/>
            <person name="Grigoriev I."/>
        </authorList>
    </citation>
    <scope>NUCLEOTIDE SEQUENCE</scope>
    <source>
        <strain evidence="2">CBS 269.34</strain>
    </source>
</reference>
<dbReference type="AlphaFoldDB" id="A0A6A6QV69"/>
<proteinExistence type="predicted"/>
<evidence type="ECO:0000313" key="3">
    <source>
        <dbReference type="Proteomes" id="UP000799750"/>
    </source>
</evidence>
<keyword evidence="3" id="KW-1185">Reference proteome</keyword>
<dbReference type="Proteomes" id="UP000799750">
    <property type="component" value="Unassembled WGS sequence"/>
</dbReference>
<gene>
    <name evidence="2" type="ORF">BU16DRAFT_582254</name>
</gene>
<dbReference type="EMBL" id="MU004189">
    <property type="protein sequence ID" value="KAF2495623.1"/>
    <property type="molecule type" value="Genomic_DNA"/>
</dbReference>